<accession>A0A8K0F1L8</accession>
<dbReference type="CDD" id="cd14678">
    <property type="entry name" value="PH_DOK4_DOK5_DOK6"/>
    <property type="match status" value="1"/>
</dbReference>
<keyword evidence="5" id="KW-1185">Reference proteome</keyword>
<gene>
    <name evidence="4" type="primary">DOK6</name>
    <name evidence="4" type="ORF">BLAG_LOCUS22851</name>
</gene>
<comment type="similarity">
    <text evidence="1">Belongs to the DOK family. Type B subfamily.</text>
</comment>
<dbReference type="GO" id="GO:0005737">
    <property type="term" value="C:cytoplasm"/>
    <property type="evidence" value="ECO:0007669"/>
    <property type="project" value="TreeGrafter"/>
</dbReference>
<proteinExistence type="inferred from homology"/>
<evidence type="ECO:0000259" key="3">
    <source>
        <dbReference type="PROSITE" id="PS51064"/>
    </source>
</evidence>
<dbReference type="SMART" id="SM00233">
    <property type="entry name" value="PH"/>
    <property type="match status" value="1"/>
</dbReference>
<dbReference type="PANTHER" id="PTHR21258:SF61">
    <property type="entry name" value="PROTEIN CHICO"/>
    <property type="match status" value="1"/>
</dbReference>
<reference evidence="4" key="1">
    <citation type="submission" date="2022-01" db="EMBL/GenBank/DDBJ databases">
        <authorList>
            <person name="Braso-Vives M."/>
        </authorList>
    </citation>
    <scope>NUCLEOTIDE SEQUENCE</scope>
</reference>
<evidence type="ECO:0000313" key="4">
    <source>
        <dbReference type="EMBL" id="CAH1270624.1"/>
    </source>
</evidence>
<feature type="region of interest" description="Disordered" evidence="2">
    <location>
        <begin position="302"/>
        <end position="334"/>
    </location>
</feature>
<organism evidence="4 5">
    <name type="scientific">Branchiostoma lanceolatum</name>
    <name type="common">Common lancelet</name>
    <name type="synonym">Amphioxus lanceolatum</name>
    <dbReference type="NCBI Taxonomy" id="7740"/>
    <lineage>
        <taxon>Eukaryota</taxon>
        <taxon>Metazoa</taxon>
        <taxon>Chordata</taxon>
        <taxon>Cephalochordata</taxon>
        <taxon>Leptocardii</taxon>
        <taxon>Amphioxiformes</taxon>
        <taxon>Branchiostomatidae</taxon>
        <taxon>Branchiostoma</taxon>
    </lineage>
</organism>
<dbReference type="AlphaFoldDB" id="A0A8K0F1L8"/>
<feature type="compositionally biased region" description="Polar residues" evidence="2">
    <location>
        <begin position="255"/>
        <end position="268"/>
    </location>
</feature>
<dbReference type="Pfam" id="PF02174">
    <property type="entry name" value="IRS"/>
    <property type="match status" value="1"/>
</dbReference>
<name>A0A8K0F1L8_BRALA</name>
<dbReference type="FunFam" id="2.30.29.30:FF:000110">
    <property type="entry name" value="Docking protein 4"/>
    <property type="match status" value="1"/>
</dbReference>
<dbReference type="InterPro" id="IPR050996">
    <property type="entry name" value="Docking_Protein_DOK"/>
</dbReference>
<dbReference type="InterPro" id="IPR037816">
    <property type="entry name" value="DOK4/5/6_PH"/>
</dbReference>
<feature type="region of interest" description="Disordered" evidence="2">
    <location>
        <begin position="248"/>
        <end position="268"/>
    </location>
</feature>
<evidence type="ECO:0000256" key="1">
    <source>
        <dbReference type="ARBA" id="ARBA00006520"/>
    </source>
</evidence>
<dbReference type="GO" id="GO:0007169">
    <property type="term" value="P:cell surface receptor protein tyrosine kinase signaling pathway"/>
    <property type="evidence" value="ECO:0007669"/>
    <property type="project" value="TreeGrafter"/>
</dbReference>
<dbReference type="InterPro" id="IPR001849">
    <property type="entry name" value="PH_domain"/>
</dbReference>
<dbReference type="EMBL" id="OV696692">
    <property type="protein sequence ID" value="CAH1270624.1"/>
    <property type="molecule type" value="Genomic_DNA"/>
</dbReference>
<feature type="domain" description="IRS-type PTB" evidence="3">
    <location>
        <begin position="132"/>
        <end position="237"/>
    </location>
</feature>
<sequence length="464" mass="53072">MASDFNDIVRQGYVRMRSRKLGIYQKCWIIFKRASSKGPRRFEKFLDEKAAQIRAYHKVTVLESVRNVSRLPKDTKKHAVSIMFVDNSTKQFACESELEADEWCKVLYQECVCSRPDGIRSGEPDLLTNGAQRDHNERFHVFLLQNPNLDIFGECLLQVTHENLYLWDIHNPKLKLVTWPLTALRRYGRDQSRFTFEAGRSCDTGEGLFTLHTKQGEHIYQKVHHATLAIAEAQERMMRVEEERIARLQQESRQRQTPVSHRRQASLTRYIQPSSSNHYIGQDSLPEYNIYEEALNVRFGGPPNVVPTSASSNPRSHRNGSPSSPHTYTPATDLDNTYEVPVDCVTSSSTSHNALYECPAEVTRKQQRVMWESNSSEPLTPNGNEHFTDLGRLNLLEDSRMHNYMNGGGSHPGGVRYTCTDSTKATGGYCTNSNWDFPSHQTVDLCGDLEQFHQKYLTVSKFSA</sequence>
<dbReference type="SMART" id="SM01244">
    <property type="entry name" value="IRS"/>
    <property type="match status" value="1"/>
</dbReference>
<dbReference type="SMART" id="SM00310">
    <property type="entry name" value="PTBI"/>
    <property type="match status" value="1"/>
</dbReference>
<dbReference type="InterPro" id="IPR002404">
    <property type="entry name" value="IRS_PTB"/>
</dbReference>
<dbReference type="InterPro" id="IPR011993">
    <property type="entry name" value="PH-like_dom_sf"/>
</dbReference>
<dbReference type="Gene3D" id="2.30.29.30">
    <property type="entry name" value="Pleckstrin-homology domain (PH domain)/Phosphotyrosine-binding domain (PTB)"/>
    <property type="match status" value="2"/>
</dbReference>
<protein>
    <submittedName>
        <fullName evidence="4">DOK6 protein</fullName>
    </submittedName>
</protein>
<evidence type="ECO:0000313" key="5">
    <source>
        <dbReference type="Proteomes" id="UP000838412"/>
    </source>
</evidence>
<dbReference type="PROSITE" id="PS51064">
    <property type="entry name" value="IRS_PTB"/>
    <property type="match status" value="1"/>
</dbReference>
<evidence type="ECO:0000256" key="2">
    <source>
        <dbReference type="SAM" id="MobiDB-lite"/>
    </source>
</evidence>
<dbReference type="SUPFAM" id="SSF50729">
    <property type="entry name" value="PH domain-like"/>
    <property type="match status" value="2"/>
</dbReference>
<dbReference type="CDD" id="cd13164">
    <property type="entry name" value="PTB_DOK4_DOK5_DOK6"/>
    <property type="match status" value="1"/>
</dbReference>
<feature type="compositionally biased region" description="Polar residues" evidence="2">
    <location>
        <begin position="306"/>
        <end position="330"/>
    </location>
</feature>
<dbReference type="OrthoDB" id="6279276at2759"/>
<dbReference type="Proteomes" id="UP000838412">
    <property type="component" value="Chromosome 7"/>
</dbReference>
<dbReference type="PANTHER" id="PTHR21258">
    <property type="entry name" value="DOCKING PROTEIN RELATED"/>
    <property type="match status" value="1"/>
</dbReference>